<keyword evidence="1" id="KW-0732">Signal</keyword>
<dbReference type="InterPro" id="IPR022376">
    <property type="entry name" value="PQQ_CXXCW"/>
</dbReference>
<reference evidence="3 4" key="1">
    <citation type="submission" date="2018-08" db="EMBL/GenBank/DDBJ databases">
        <title>Genomic Encyclopedia of Type Strains, Phase IV (KMG-IV): sequencing the most valuable type-strain genomes for metagenomic binning, comparative biology and taxonomic classification.</title>
        <authorList>
            <person name="Goeker M."/>
        </authorList>
    </citation>
    <scope>NUCLEOTIDE SEQUENCE [LARGE SCALE GENOMIC DNA]</scope>
    <source>
        <strain evidence="3 4">BW863</strain>
    </source>
</reference>
<protein>
    <submittedName>
        <fullName evidence="3">PQQ-dependent catabolism-associated CXXCW motif protein</fullName>
    </submittedName>
</protein>
<dbReference type="NCBIfam" id="TIGR03865">
    <property type="entry name" value="PQQ_CXXCW"/>
    <property type="match status" value="1"/>
</dbReference>
<dbReference type="OrthoDB" id="176845at2"/>
<comment type="caution">
    <text evidence="3">The sequence shown here is derived from an EMBL/GenBank/DDBJ whole genome shotgun (WGS) entry which is preliminary data.</text>
</comment>
<feature type="domain" description="Rhodanese" evidence="2">
    <location>
        <begin position="62"/>
        <end position="178"/>
    </location>
</feature>
<organism evidence="3 4">
    <name type="scientific">Methylovirgula ligni</name>
    <dbReference type="NCBI Taxonomy" id="569860"/>
    <lineage>
        <taxon>Bacteria</taxon>
        <taxon>Pseudomonadati</taxon>
        <taxon>Pseudomonadota</taxon>
        <taxon>Alphaproteobacteria</taxon>
        <taxon>Hyphomicrobiales</taxon>
        <taxon>Beijerinckiaceae</taxon>
        <taxon>Methylovirgula</taxon>
    </lineage>
</organism>
<feature type="chain" id="PRO_5017596042" evidence="1">
    <location>
        <begin position="24"/>
        <end position="185"/>
    </location>
</feature>
<keyword evidence="4" id="KW-1185">Reference proteome</keyword>
<accession>A0A3D9Z718</accession>
<dbReference type="Gene3D" id="3.40.250.10">
    <property type="entry name" value="Rhodanese-like domain"/>
    <property type="match status" value="1"/>
</dbReference>
<dbReference type="SUPFAM" id="SSF52821">
    <property type="entry name" value="Rhodanese/Cell cycle control phosphatase"/>
    <property type="match status" value="1"/>
</dbReference>
<evidence type="ECO:0000259" key="2">
    <source>
        <dbReference type="PROSITE" id="PS50206"/>
    </source>
</evidence>
<dbReference type="RefSeq" id="WP_115835111.1">
    <property type="nucleotide sequence ID" value="NZ_CP025086.1"/>
</dbReference>
<dbReference type="Pfam" id="PF00581">
    <property type="entry name" value="Rhodanese"/>
    <property type="match status" value="1"/>
</dbReference>
<dbReference type="AlphaFoldDB" id="A0A3D9Z718"/>
<gene>
    <name evidence="3" type="ORF">DES32_0549</name>
</gene>
<name>A0A3D9Z718_9HYPH</name>
<dbReference type="InterPro" id="IPR036873">
    <property type="entry name" value="Rhodanese-like_dom_sf"/>
</dbReference>
<evidence type="ECO:0000313" key="3">
    <source>
        <dbReference type="EMBL" id="REF89329.1"/>
    </source>
</evidence>
<dbReference type="CDD" id="cd00158">
    <property type="entry name" value="RHOD"/>
    <property type="match status" value="1"/>
</dbReference>
<feature type="signal peptide" evidence="1">
    <location>
        <begin position="1"/>
        <end position="23"/>
    </location>
</feature>
<dbReference type="EMBL" id="QUMO01000001">
    <property type="protein sequence ID" value="REF89329.1"/>
    <property type="molecule type" value="Genomic_DNA"/>
</dbReference>
<dbReference type="PROSITE" id="PS50206">
    <property type="entry name" value="RHODANESE_3"/>
    <property type="match status" value="1"/>
</dbReference>
<evidence type="ECO:0000313" key="4">
    <source>
        <dbReference type="Proteomes" id="UP000256900"/>
    </source>
</evidence>
<proteinExistence type="predicted"/>
<evidence type="ECO:0000256" key="1">
    <source>
        <dbReference type="SAM" id="SignalP"/>
    </source>
</evidence>
<dbReference type="Proteomes" id="UP000256900">
    <property type="component" value="Unassembled WGS sequence"/>
</dbReference>
<dbReference type="InterPro" id="IPR001763">
    <property type="entry name" value="Rhodanese-like_dom"/>
</dbReference>
<sequence length="185" mass="20387">MRLFRFAAAFALCALAIVPVAWADQPVPEPGGYRTSDYKTATPATLDGKPALTVAETHDLWQKKAAVFIDVLPQVPKPAGLTPGTIWRDKPRLDISGSVWLPDTGYGALAPAMEDYFRRGLKQASGGDLNKPLVFYCLRHCWMSWNAAKRAKALGYTHVLWYADGTQGWSEAGYPLTQQKPVPRP</sequence>